<feature type="transmembrane region" description="Helical" evidence="9">
    <location>
        <begin position="235"/>
        <end position="255"/>
    </location>
</feature>
<keyword evidence="8 9" id="KW-0472">Membrane</keyword>
<feature type="transmembrane region" description="Helical" evidence="9">
    <location>
        <begin position="659"/>
        <end position="677"/>
    </location>
</feature>
<evidence type="ECO:0000256" key="8">
    <source>
        <dbReference type="ARBA" id="ARBA00023136"/>
    </source>
</evidence>
<evidence type="ECO:0000256" key="9">
    <source>
        <dbReference type="SAM" id="Phobius"/>
    </source>
</evidence>
<dbReference type="GO" id="GO:0035673">
    <property type="term" value="F:oligopeptide transmembrane transporter activity"/>
    <property type="evidence" value="ECO:0007669"/>
    <property type="project" value="InterPro"/>
</dbReference>
<dbReference type="NCBIfam" id="TIGR00728">
    <property type="entry name" value="OPT_sfam"/>
    <property type="match status" value="1"/>
</dbReference>
<evidence type="ECO:0000256" key="3">
    <source>
        <dbReference type="ARBA" id="ARBA00022448"/>
    </source>
</evidence>
<dbReference type="Proteomes" id="UP001217417">
    <property type="component" value="Unassembled WGS sequence"/>
</dbReference>
<comment type="caution">
    <text evidence="10">The sequence shown here is derived from an EMBL/GenBank/DDBJ whole genome shotgun (WGS) entry which is preliminary data.</text>
</comment>
<feature type="transmembrane region" description="Helical" evidence="9">
    <location>
        <begin position="725"/>
        <end position="744"/>
    </location>
</feature>
<dbReference type="InterPro" id="IPR004648">
    <property type="entry name" value="Oligpept_transpt"/>
</dbReference>
<dbReference type="GO" id="GO:0016020">
    <property type="term" value="C:membrane"/>
    <property type="evidence" value="ECO:0007669"/>
    <property type="project" value="UniProtKB-SubCell"/>
</dbReference>
<evidence type="ECO:0000256" key="7">
    <source>
        <dbReference type="ARBA" id="ARBA00022989"/>
    </source>
</evidence>
<keyword evidence="4 9" id="KW-0812">Transmembrane</keyword>
<evidence type="ECO:0000256" key="6">
    <source>
        <dbReference type="ARBA" id="ARBA00022927"/>
    </source>
</evidence>
<keyword evidence="7 9" id="KW-1133">Transmembrane helix</keyword>
<feature type="transmembrane region" description="Helical" evidence="9">
    <location>
        <begin position="571"/>
        <end position="592"/>
    </location>
</feature>
<evidence type="ECO:0000256" key="5">
    <source>
        <dbReference type="ARBA" id="ARBA00022856"/>
    </source>
</evidence>
<feature type="transmembrane region" description="Helical" evidence="9">
    <location>
        <begin position="267"/>
        <end position="291"/>
    </location>
</feature>
<dbReference type="EMBL" id="JARPMG010000009">
    <property type="protein sequence ID" value="KAJ8098189.1"/>
    <property type="molecule type" value="Genomic_DNA"/>
</dbReference>
<feature type="transmembrane region" description="Helical" evidence="9">
    <location>
        <begin position="413"/>
        <end position="431"/>
    </location>
</feature>
<feature type="transmembrane region" description="Helical" evidence="9">
    <location>
        <begin position="335"/>
        <end position="354"/>
    </location>
</feature>
<dbReference type="Pfam" id="PF03169">
    <property type="entry name" value="OPT"/>
    <property type="match status" value="1"/>
</dbReference>
<name>A0AAD7QN08_9ASCO</name>
<evidence type="ECO:0000256" key="1">
    <source>
        <dbReference type="ARBA" id="ARBA00004141"/>
    </source>
</evidence>
<reference evidence="10" key="1">
    <citation type="submission" date="2023-03" db="EMBL/GenBank/DDBJ databases">
        <title>Near-Complete genome sequence of Lipomyces tetrasporous NRRL Y-64009, an oleaginous yeast capable of growing on lignocellulosic hydrolysates.</title>
        <authorList>
            <consortium name="Lawrence Berkeley National Laboratory"/>
            <person name="Jagtap S.S."/>
            <person name="Liu J.-J."/>
            <person name="Walukiewicz H.E."/>
            <person name="Pangilinan J."/>
            <person name="Lipzen A."/>
            <person name="Ahrendt S."/>
            <person name="Koriabine M."/>
            <person name="Cobaugh K."/>
            <person name="Salamov A."/>
            <person name="Yoshinaga Y."/>
            <person name="Ng V."/>
            <person name="Daum C."/>
            <person name="Grigoriev I.V."/>
            <person name="Slininger P.J."/>
            <person name="Dien B.S."/>
            <person name="Jin Y.-S."/>
            <person name="Rao C.V."/>
        </authorList>
    </citation>
    <scope>NUCLEOTIDE SEQUENCE</scope>
    <source>
        <strain evidence="10">NRRL Y-64009</strain>
    </source>
</reference>
<keyword evidence="6" id="KW-0653">Protein transport</keyword>
<proteinExistence type="inferred from homology"/>
<evidence type="ECO:0000256" key="4">
    <source>
        <dbReference type="ARBA" id="ARBA00022692"/>
    </source>
</evidence>
<evidence type="ECO:0000313" key="11">
    <source>
        <dbReference type="Proteomes" id="UP001217417"/>
    </source>
</evidence>
<feature type="transmembrane region" description="Helical" evidence="9">
    <location>
        <begin position="163"/>
        <end position="183"/>
    </location>
</feature>
<dbReference type="GeneID" id="80880890"/>
<gene>
    <name evidence="10" type="ORF">POJ06DRAFT_226164</name>
</gene>
<keyword evidence="11" id="KW-1185">Reference proteome</keyword>
<feature type="transmembrane region" description="Helical" evidence="9">
    <location>
        <begin position="765"/>
        <end position="785"/>
    </location>
</feature>
<sequence>MADYLEKNASSIGLGKVSVRDSLSNDASSTEKKSPIEVSTIQVHERDAILDRIRSSGDMADILTEDADFIIDKMVTMDAVEAVVVLKDAMEYYHDDINFPEKSLRKIEALLRGEEYYGLSENLYDLDLRLEACLIKYHSPYPEVRSVCSPIDDPTIPVETFRAYLIGLIWVVVGSFVNQMMGFRQPSVSLSSKVIQILIYPCGEILARILPAWRIPLGPLSFNLNPGPWTFKEQMFATIITNVGAQGAVFNYYAPTIRLKLFYGQSWLGYGFTVVIGFSCQFFGLGLAGVLRRWAIYPSKAVWPTILPTLQVNRTLLLPETRKRISGWTISKYKLFWIVMWGTLVYFFIPDYLFTALSTFNWITWIAPHNKNLAFVTGSRIGAGFNPITSFDWSVINYSSPMVVPFYTVANRYVGTIVAAITMLIMFYTNYKFTAYMPPNTSNVYDRFGQEYNVSRVLVNGKFDQELYKAYSPPYISAGQLMYQSAAYAVYTFGFVYVFLNEWKIIKEATVGFYRNLKDRKMSNYDRYKDPLSIMMRQYPEVPDWWFLIILVLSIIIGCIAVRYYPTTTPVWVIIVVWLVSIALIVPFIVLYSSTGYFMSMNNLATILGGYLVPGNGIAPIFTRVFGYGLDDQSEIFVGDQKLAHYAKLPPRAVFRGQLIATIIQIFVTAGAMEFLVQGLPDFCSWTQPARFVCSFAHELYADTLLMGVVGPHRTLDFLYPTMKYAFLIGAVLAFPCFYVRNYFPNQLRYFHPVLFLGGFLRWGSLYNLSYYTPGFYVSAFFMFYVRRRHLAWWAKYNYILSSALTAGVAFAGILIFLALQYRPKKLQWWGNKISTAGVDGAGTATLKSIPEGGYFGLPEGSWE</sequence>
<dbReference type="NCBIfam" id="TIGR00727">
    <property type="entry name" value="ISP4_OPT"/>
    <property type="match status" value="1"/>
</dbReference>
<dbReference type="PANTHER" id="PTHR22601">
    <property type="entry name" value="ISP4 LIKE PROTEIN"/>
    <property type="match status" value="1"/>
</dbReference>
<organism evidence="10 11">
    <name type="scientific">Lipomyces tetrasporus</name>
    <dbReference type="NCBI Taxonomy" id="54092"/>
    <lineage>
        <taxon>Eukaryota</taxon>
        <taxon>Fungi</taxon>
        <taxon>Dikarya</taxon>
        <taxon>Ascomycota</taxon>
        <taxon>Saccharomycotina</taxon>
        <taxon>Lipomycetes</taxon>
        <taxon>Lipomycetales</taxon>
        <taxon>Lipomycetaceae</taxon>
        <taxon>Lipomyces</taxon>
    </lineage>
</organism>
<protein>
    <submittedName>
        <fullName evidence="10">OPT oligopeptide transporter protein-domain-containing protein</fullName>
    </submittedName>
</protein>
<feature type="transmembrane region" description="Helical" evidence="9">
    <location>
        <begin position="797"/>
        <end position="820"/>
    </location>
</feature>
<dbReference type="RefSeq" id="XP_056041639.1">
    <property type="nucleotide sequence ID" value="XM_056185724.1"/>
</dbReference>
<evidence type="ECO:0000256" key="2">
    <source>
        <dbReference type="ARBA" id="ARBA00008807"/>
    </source>
</evidence>
<dbReference type="GO" id="GO:0015031">
    <property type="term" value="P:protein transport"/>
    <property type="evidence" value="ECO:0007669"/>
    <property type="project" value="UniProtKB-KW"/>
</dbReference>
<dbReference type="InterPro" id="IPR004813">
    <property type="entry name" value="OPT"/>
</dbReference>
<dbReference type="AlphaFoldDB" id="A0AAD7QN08"/>
<comment type="subcellular location">
    <subcellularLocation>
        <location evidence="1">Membrane</location>
        <topology evidence="1">Multi-pass membrane protein</topology>
    </subcellularLocation>
</comment>
<accession>A0AAD7QN08</accession>
<keyword evidence="3" id="KW-0813">Transport</keyword>
<feature type="transmembrane region" description="Helical" evidence="9">
    <location>
        <begin position="545"/>
        <end position="565"/>
    </location>
</feature>
<keyword evidence="5" id="KW-0571">Peptide transport</keyword>
<evidence type="ECO:0000313" key="10">
    <source>
        <dbReference type="EMBL" id="KAJ8098189.1"/>
    </source>
</evidence>
<comment type="similarity">
    <text evidence="2">Belongs to the oligopeptide OPT transporter family.</text>
</comment>
<feature type="transmembrane region" description="Helical" evidence="9">
    <location>
        <begin position="481"/>
        <end position="500"/>
    </location>
</feature>